<name>A0A8H5BXM9_9AGAR</name>
<reference evidence="3 4" key="1">
    <citation type="journal article" date="2020" name="ISME J.">
        <title>Uncovering the hidden diversity of litter-decomposition mechanisms in mushroom-forming fungi.</title>
        <authorList>
            <person name="Floudas D."/>
            <person name="Bentzer J."/>
            <person name="Ahren D."/>
            <person name="Johansson T."/>
            <person name="Persson P."/>
            <person name="Tunlid A."/>
        </authorList>
    </citation>
    <scope>NUCLEOTIDE SEQUENCE [LARGE SCALE GENOMIC DNA]</scope>
    <source>
        <strain evidence="3 4">CBS 101986</strain>
    </source>
</reference>
<feature type="region of interest" description="Disordered" evidence="2">
    <location>
        <begin position="375"/>
        <end position="504"/>
    </location>
</feature>
<dbReference type="AlphaFoldDB" id="A0A8H5BXM9"/>
<feature type="region of interest" description="Disordered" evidence="2">
    <location>
        <begin position="1"/>
        <end position="341"/>
    </location>
</feature>
<dbReference type="Proteomes" id="UP000567179">
    <property type="component" value="Unassembled WGS sequence"/>
</dbReference>
<feature type="compositionally biased region" description="Basic and acidic residues" evidence="2">
    <location>
        <begin position="202"/>
        <end position="223"/>
    </location>
</feature>
<organism evidence="3 4">
    <name type="scientific">Psilocybe cf. subviscida</name>
    <dbReference type="NCBI Taxonomy" id="2480587"/>
    <lineage>
        <taxon>Eukaryota</taxon>
        <taxon>Fungi</taxon>
        <taxon>Dikarya</taxon>
        <taxon>Basidiomycota</taxon>
        <taxon>Agaricomycotina</taxon>
        <taxon>Agaricomycetes</taxon>
        <taxon>Agaricomycetidae</taxon>
        <taxon>Agaricales</taxon>
        <taxon>Agaricineae</taxon>
        <taxon>Strophariaceae</taxon>
        <taxon>Psilocybe</taxon>
    </lineage>
</organism>
<evidence type="ECO:0000313" key="3">
    <source>
        <dbReference type="EMBL" id="KAF5330413.1"/>
    </source>
</evidence>
<evidence type="ECO:0000256" key="1">
    <source>
        <dbReference type="SAM" id="Coils"/>
    </source>
</evidence>
<dbReference type="EMBL" id="JAACJJ010000001">
    <property type="protein sequence ID" value="KAF5330413.1"/>
    <property type="molecule type" value="Genomic_DNA"/>
</dbReference>
<gene>
    <name evidence="3" type="ORF">D9619_005850</name>
</gene>
<feature type="compositionally biased region" description="Low complexity" evidence="2">
    <location>
        <begin position="399"/>
        <end position="416"/>
    </location>
</feature>
<feature type="coiled-coil region" evidence="1">
    <location>
        <begin position="542"/>
        <end position="569"/>
    </location>
</feature>
<protein>
    <submittedName>
        <fullName evidence="3">Uncharacterized protein</fullName>
    </submittedName>
</protein>
<proteinExistence type="predicted"/>
<feature type="compositionally biased region" description="Basic and acidic residues" evidence="2">
    <location>
        <begin position="67"/>
        <end position="110"/>
    </location>
</feature>
<keyword evidence="4" id="KW-1185">Reference proteome</keyword>
<evidence type="ECO:0000256" key="2">
    <source>
        <dbReference type="SAM" id="MobiDB-lite"/>
    </source>
</evidence>
<accession>A0A8H5BXM9</accession>
<feature type="compositionally biased region" description="Low complexity" evidence="2">
    <location>
        <begin position="229"/>
        <end position="238"/>
    </location>
</feature>
<comment type="caution">
    <text evidence="3">The sequence shown here is derived from an EMBL/GenBank/DDBJ whole genome shotgun (WGS) entry which is preliminary data.</text>
</comment>
<sequence>MASLPPRPESPLRMPARDDRRHPPDDRDRLIDRRPMRPSRFSDRPPPADRLYTPSRPRPDTYVAPPYDRRRDYERDRDRSRERRRDRSRDYDRDRDRSPRRRSPDRDFRGFRGPPQRRRFSPPPPGRGGRPYRRDSRSPPRRRVSRSPPPYRGRPRSRTRSRSPPSPRRPRLGNHPFARSPRSRSPYKRGPSIDRSLSPTKRPIERRPNSPKEPGEHDEEMPSPKRTTPEAARTEATPLSLPSAPDVPLPPKEEPMEFALSQPLQQPDAMNEPRRRMSPPPPNEMDIIVGSDGIQHPVSNERSSPITPPIQVKIERMKAEAAPPESYNRRTSDSTARIADTRIKTEADDHKANLKVEMKYEQLPYAISPKVEVKALEDSSHGMDSPRAPTVASSQAHRSPSPKASPIAPSPVASLPMAANSRPLPTGPSRGWGGRSPPRGPRSHIQRTNAAPMASPITNHNGPHSFTPRGPRRGGFQSGAPYSSAPSHFANRKKNICDPKSHEPTQSLEIDAEVSKLTQAYPKLQVAAEVSSRAVYRALQELDMANIDLNAAESRRLVAEQQLEKAKSGLLGIDALSFPASPAS</sequence>
<dbReference type="OrthoDB" id="3269397at2759"/>
<evidence type="ECO:0000313" key="4">
    <source>
        <dbReference type="Proteomes" id="UP000567179"/>
    </source>
</evidence>
<keyword evidence="1" id="KW-0175">Coiled coil</keyword>
<feature type="compositionally biased region" description="Basic and acidic residues" evidence="2">
    <location>
        <begin position="15"/>
        <end position="47"/>
    </location>
</feature>